<dbReference type="PANTHER" id="PTHR10582">
    <property type="entry name" value="TRANSIENT RECEPTOR POTENTIAL ION CHANNEL PROTEIN"/>
    <property type="match status" value="1"/>
</dbReference>
<reference evidence="10" key="1">
    <citation type="submission" date="2020-12" db="EMBL/GenBank/DDBJ databases">
        <authorList>
            <person name="Iha C."/>
        </authorList>
    </citation>
    <scope>NUCLEOTIDE SEQUENCE</scope>
</reference>
<proteinExistence type="predicted"/>
<evidence type="ECO:0000259" key="9">
    <source>
        <dbReference type="Pfam" id="PF00520"/>
    </source>
</evidence>
<feature type="transmembrane region" description="Helical" evidence="7">
    <location>
        <begin position="1333"/>
        <end position="1353"/>
    </location>
</feature>
<feature type="compositionally biased region" description="Basic residues" evidence="6">
    <location>
        <begin position="617"/>
        <end position="628"/>
    </location>
</feature>
<dbReference type="Proteomes" id="UP000708148">
    <property type="component" value="Unassembled WGS sequence"/>
</dbReference>
<feature type="region of interest" description="Disordered" evidence="6">
    <location>
        <begin position="607"/>
        <end position="628"/>
    </location>
</feature>
<feature type="domain" description="Ion transport" evidence="9">
    <location>
        <begin position="1294"/>
        <end position="1474"/>
    </location>
</feature>
<dbReference type="InterPro" id="IPR005821">
    <property type="entry name" value="Ion_trans_dom"/>
</dbReference>
<dbReference type="GO" id="GO:0005886">
    <property type="term" value="C:plasma membrane"/>
    <property type="evidence" value="ECO:0007669"/>
    <property type="project" value="TreeGrafter"/>
</dbReference>
<dbReference type="InterPro" id="IPR001680">
    <property type="entry name" value="WD40_rpt"/>
</dbReference>
<evidence type="ECO:0000256" key="3">
    <source>
        <dbReference type="ARBA" id="ARBA00022737"/>
    </source>
</evidence>
<evidence type="ECO:0000256" key="5">
    <source>
        <dbReference type="ARBA" id="ARBA00023136"/>
    </source>
</evidence>
<evidence type="ECO:0000256" key="6">
    <source>
        <dbReference type="SAM" id="MobiDB-lite"/>
    </source>
</evidence>
<keyword evidence="4 7" id="KW-1133">Transmembrane helix</keyword>
<feature type="transmembrane region" description="Helical" evidence="7">
    <location>
        <begin position="1256"/>
        <end position="1275"/>
    </location>
</feature>
<evidence type="ECO:0000256" key="1">
    <source>
        <dbReference type="ARBA" id="ARBA00004141"/>
    </source>
</evidence>
<comment type="caution">
    <text evidence="10">The sequence shown here is derived from an EMBL/GenBank/DDBJ whole genome shotgun (WGS) entry which is preliminary data.</text>
</comment>
<evidence type="ECO:0000256" key="8">
    <source>
        <dbReference type="SAM" id="SignalP"/>
    </source>
</evidence>
<feature type="transmembrane region" description="Helical" evidence="7">
    <location>
        <begin position="1438"/>
        <end position="1463"/>
    </location>
</feature>
<evidence type="ECO:0000256" key="2">
    <source>
        <dbReference type="ARBA" id="ARBA00022692"/>
    </source>
</evidence>
<feature type="transmembrane region" description="Helical" evidence="7">
    <location>
        <begin position="1295"/>
        <end position="1321"/>
    </location>
</feature>
<keyword evidence="8" id="KW-0732">Signal</keyword>
<keyword evidence="2 7" id="KW-0812">Transmembrane</keyword>
<keyword evidence="3" id="KW-0677">Repeat</keyword>
<dbReference type="Pfam" id="PF00520">
    <property type="entry name" value="Ion_trans"/>
    <property type="match status" value="1"/>
</dbReference>
<keyword evidence="11" id="KW-1185">Reference proteome</keyword>
<sequence length="1589" mass="175956">MKKNDATFVERWRAFVEWLVALLAWAYQSCVEPYGSNGSQEKQPMMATPGCTQLIDTPLTFFDDYRVVSGIPVCLLETPGNTIKPAEMEMEALSTARESNVDDGEADAEMEQTTPSKGLAISKAIAWPTENDPAAIICSSFSRDGTRLVTGFNCGALVVWDTQLGSLVAVLTDEGHAESVVSCSFLEDSNTIVVSIDKAFMTLRWDTSSDQPPVKSEAVSDHCQAGHIDIEDSHAKISPGGVLMGVMLNTHWHFHLISEQKSFNSTKQAQKAPPVKQENLRTAFLDIYTLPERDEDENWPERQLRLTVVWKPGQPSALQGVEFSDSGRGVLAGVYGEKRSVPGSMVLWPDWGVPKKSFLLSGSMGSWSPDGTLVVTWDPFLQAEKGSPERYTGGCFVWKVRQLEAQFQMMNDHYPEGQKDGQYLVELFPGHPEWSPRYRPSIREGGSYTMVGSTDDQKRVLWARFIDASRVAVCRVGADVEMVIWDVDSAGTPGTVMSLGLGPMSGVSQWGDKVAEGFQGVAMSPNRRWLGLYMGTANKGYVLDLVQGLKVVDIALPQDLTEQRFMAFGGRDCRFVMCGRRNGLVWNAETLTASMRRQNSMAVWTLPEDEADSQPSRKNKKGSLSKSRRGGPIIELGFSPDGNKLALIRRDLLSMYVLDFRSGETMCLSEHGALKSEFRKFAFSADGERLATVMWNGRVLMWDLSVGGGEASKILGRKAELGSLRSASLDPAKGMVFSRDEDDNETVVVCEDNGSLVWLSTEKCMMLDRFEMVGPKDCRACVFKPDGSLAAIVPGDKDVIILFDLVQRSKQSKIVSFHCAPDGLAPYPSNIAHDGSFAVVGWDEKAMKPVLQWSDTDKSDRHGLHKVAEHLAISDDNTWMVVDDNPTHGEGDFPQHWQTASSQGKTKLVVMQLFGAGERKSLETRAIKYAEKIAISAGGRRIACAGDGTRVVVWTPCATKGCIPEYHSLCSGDFLHREKSITSILKKYGAAVLNIPDANGMSFFMHAIEDKNVEFVRGALEYAEKRNTLVSLTSNPFGLEDVPTKSALEIAFQRHSSEIAKMLIKTMTTRVVSSTAMAGFLHKSLVPLGRAVPSLVVDAITADGMPTAIGVLQVPEDVFQRTSSVVATSNVFSTPMNSLQHLWGHLHKPTQLTVGKFEVATVAKVFPYPDCCQLGMRGLLRPLLVSTKVPDRVFASKLVHAVVQYKWQKYAGRLFAHELVVYLTYVMLFTIYAILLGHKNKDPENFEDVIADSNGAVQGMCLLLCAVMGLVNLHWKVNQITTLAIDGKNHGFSGLWYWFSSGWNMLDLLSSLVTAFALPAVHFCATNEELGEAESWLASITLLALWWRLLYFAQACRGIGPVVIMVFEILKDMTIFIALLAVMIFGFSTAFFISFRHDLVLLDVRESFGTFGRSLLTTFGMMLGEFDMPIFYETPSYVITLSIFVVYMTAMTIVLLNLLIALMTDTYDRVKGRQDICSVKARATVIDGLESSLSTFLGTKTKIEREVSRFLHVIEPQGGSTQPPNYHTHWPGRIAELENRFKRALDERCSEMTAMMKEIKGDIGGMDDMVRQQLVEAVAVLQEQMEQQR</sequence>
<dbReference type="EMBL" id="CAJHUC010000999">
    <property type="protein sequence ID" value="CAD7699345.1"/>
    <property type="molecule type" value="Genomic_DNA"/>
</dbReference>
<dbReference type="GO" id="GO:0005216">
    <property type="term" value="F:monoatomic ion channel activity"/>
    <property type="evidence" value="ECO:0007669"/>
    <property type="project" value="InterPro"/>
</dbReference>
<dbReference type="SUPFAM" id="SSF82171">
    <property type="entry name" value="DPP6 N-terminal domain-like"/>
    <property type="match status" value="2"/>
</dbReference>
<dbReference type="Gene3D" id="2.130.10.10">
    <property type="entry name" value="YVTN repeat-like/Quinoprotein amine dehydrogenase"/>
    <property type="match status" value="2"/>
</dbReference>
<feature type="signal peptide" evidence="8">
    <location>
        <begin position="1"/>
        <end position="30"/>
    </location>
</feature>
<accession>A0A8S1IW69</accession>
<feature type="transmembrane region" description="Helical" evidence="7">
    <location>
        <begin position="1373"/>
        <end position="1393"/>
    </location>
</feature>
<dbReference type="InterPro" id="IPR024862">
    <property type="entry name" value="TRPV"/>
</dbReference>
<dbReference type="Gene3D" id="1.10.287.70">
    <property type="match status" value="1"/>
</dbReference>
<gene>
    <name evidence="10" type="ORF">OSTQU699_LOCUS4704</name>
</gene>
<evidence type="ECO:0000313" key="11">
    <source>
        <dbReference type="Proteomes" id="UP000708148"/>
    </source>
</evidence>
<dbReference type="OrthoDB" id="533508at2759"/>
<comment type="subcellular location">
    <subcellularLocation>
        <location evidence="1">Membrane</location>
        <topology evidence="1">Multi-pass membrane protein</topology>
    </subcellularLocation>
</comment>
<feature type="transmembrane region" description="Helical" evidence="7">
    <location>
        <begin position="1214"/>
        <end position="1235"/>
    </location>
</feature>
<dbReference type="SMART" id="SM00320">
    <property type="entry name" value="WD40"/>
    <property type="match status" value="4"/>
</dbReference>
<organism evidence="10 11">
    <name type="scientific">Ostreobium quekettii</name>
    <dbReference type="NCBI Taxonomy" id="121088"/>
    <lineage>
        <taxon>Eukaryota</taxon>
        <taxon>Viridiplantae</taxon>
        <taxon>Chlorophyta</taxon>
        <taxon>core chlorophytes</taxon>
        <taxon>Ulvophyceae</taxon>
        <taxon>TCBD clade</taxon>
        <taxon>Bryopsidales</taxon>
        <taxon>Ostreobineae</taxon>
        <taxon>Ostreobiaceae</taxon>
        <taxon>Ostreobium</taxon>
    </lineage>
</organism>
<evidence type="ECO:0000313" key="10">
    <source>
        <dbReference type="EMBL" id="CAD7699345.1"/>
    </source>
</evidence>
<dbReference type="GO" id="GO:0098703">
    <property type="term" value="P:calcium ion import across plasma membrane"/>
    <property type="evidence" value="ECO:0007669"/>
    <property type="project" value="TreeGrafter"/>
</dbReference>
<keyword evidence="5 7" id="KW-0472">Membrane</keyword>
<dbReference type="PANTHER" id="PTHR10582:SF2">
    <property type="entry name" value="INACTIVE"/>
    <property type="match status" value="1"/>
</dbReference>
<protein>
    <recommendedName>
        <fullName evidence="9">Ion transport domain-containing protein</fullName>
    </recommendedName>
</protein>
<feature type="chain" id="PRO_5035894607" description="Ion transport domain-containing protein" evidence="8">
    <location>
        <begin position="31"/>
        <end position="1589"/>
    </location>
</feature>
<dbReference type="InterPro" id="IPR015943">
    <property type="entry name" value="WD40/YVTN_repeat-like_dom_sf"/>
</dbReference>
<name>A0A8S1IW69_9CHLO</name>
<evidence type="ECO:0000256" key="7">
    <source>
        <dbReference type="SAM" id="Phobius"/>
    </source>
</evidence>
<evidence type="ECO:0000256" key="4">
    <source>
        <dbReference type="ARBA" id="ARBA00022989"/>
    </source>
</evidence>